<comment type="caution">
    <text evidence="3">The sequence shown here is derived from an EMBL/GenBank/DDBJ whole genome shotgun (WGS) entry which is preliminary data.</text>
</comment>
<evidence type="ECO:0000256" key="1">
    <source>
        <dbReference type="ARBA" id="ARBA00007673"/>
    </source>
</evidence>
<accession>A0ABU5C351</accession>
<dbReference type="PANTHER" id="PTHR43709:SF2">
    <property type="entry name" value="DUF453 DOMAIN PROTEIN (AFU_ORTHOLOGUE AFUA_6G00360)"/>
    <property type="match status" value="1"/>
</dbReference>
<keyword evidence="4" id="KW-1185">Reference proteome</keyword>
<organism evidence="3 4">
    <name type="scientific">Tigheibacillus halophilus</name>
    <dbReference type="NCBI Taxonomy" id="361280"/>
    <lineage>
        <taxon>Bacteria</taxon>
        <taxon>Bacillati</taxon>
        <taxon>Bacillota</taxon>
        <taxon>Bacilli</taxon>
        <taxon>Bacillales</taxon>
        <taxon>Bacillaceae</taxon>
        <taxon>Tigheibacillus</taxon>
    </lineage>
</organism>
<sequence>MVEKRDDAINSVNYTFGQVDIKTSFIDMKGNCGNLSSAVGPFAIDNRMVDQIEEPYTKINIHNTNTGKNIVTFVPVKDGHTQYEGTFYISGISNPGSKIRLDFIEPGGAVTGDLLPTGKSKDLLQTKSTGEIEVSMVDAANPLVFVKADDVGLNGTELPGNVDKNKKIIRYITRNTCCSCCEIKTGKKL</sequence>
<dbReference type="Gene3D" id="3.10.310.10">
    <property type="entry name" value="Diaminopimelate Epimerase, Chain A, domain 1"/>
    <property type="match status" value="2"/>
</dbReference>
<proteinExistence type="inferred from homology"/>
<dbReference type="EMBL" id="JAWDIP010000003">
    <property type="protein sequence ID" value="MDY0393535.1"/>
    <property type="molecule type" value="Genomic_DNA"/>
</dbReference>
<keyword evidence="2" id="KW-0413">Isomerase</keyword>
<dbReference type="Proteomes" id="UP001281447">
    <property type="component" value="Unassembled WGS sequence"/>
</dbReference>
<gene>
    <name evidence="3" type="ORF">RWE15_02655</name>
</gene>
<name>A0ABU5C351_9BACI</name>
<comment type="similarity">
    <text evidence="1">Belongs to the PrpF family.</text>
</comment>
<evidence type="ECO:0000313" key="4">
    <source>
        <dbReference type="Proteomes" id="UP001281447"/>
    </source>
</evidence>
<dbReference type="PANTHER" id="PTHR43709">
    <property type="entry name" value="ACONITATE ISOMERASE-RELATED"/>
    <property type="match status" value="1"/>
</dbReference>
<protein>
    <submittedName>
        <fullName evidence="3">PrpF domain-containing protein</fullName>
    </submittedName>
</protein>
<dbReference type="InterPro" id="IPR007400">
    <property type="entry name" value="PrpF-like"/>
</dbReference>
<dbReference type="SUPFAM" id="SSF54506">
    <property type="entry name" value="Diaminopimelate epimerase-like"/>
    <property type="match status" value="2"/>
</dbReference>
<reference evidence="3 4" key="1">
    <citation type="submission" date="2023-10" db="EMBL/GenBank/DDBJ databases">
        <title>Virgibacillus halophilus 5B73C genome.</title>
        <authorList>
            <person name="Miliotis G."/>
            <person name="Sengupta P."/>
            <person name="Hameed A."/>
            <person name="Chuvochina M."/>
            <person name="Mcdonagh F."/>
            <person name="Simpson A.C."/>
            <person name="Singh N.K."/>
            <person name="Rekha P.D."/>
            <person name="Raman K."/>
            <person name="Hugenholtz P."/>
            <person name="Venkateswaran K."/>
        </authorList>
    </citation>
    <scope>NUCLEOTIDE SEQUENCE [LARGE SCALE GENOMIC DNA]</scope>
    <source>
        <strain evidence="3 4">5B73C</strain>
    </source>
</reference>
<evidence type="ECO:0000256" key="2">
    <source>
        <dbReference type="ARBA" id="ARBA00023235"/>
    </source>
</evidence>
<evidence type="ECO:0000313" key="3">
    <source>
        <dbReference type="EMBL" id="MDY0393535.1"/>
    </source>
</evidence>
<dbReference type="Pfam" id="PF04303">
    <property type="entry name" value="PrpF"/>
    <property type="match status" value="1"/>
</dbReference>